<reference evidence="2 3" key="1">
    <citation type="submission" date="2022-11" db="EMBL/GenBank/DDBJ databases">
        <title>Whole genome sequence of Eschrichtius robustus ER-17-0199.</title>
        <authorList>
            <person name="Bruniche-Olsen A."/>
            <person name="Black A.N."/>
            <person name="Fields C.J."/>
            <person name="Walden K."/>
            <person name="Dewoody J.A."/>
        </authorList>
    </citation>
    <scope>NUCLEOTIDE SEQUENCE [LARGE SCALE GENOMIC DNA]</scope>
    <source>
        <strain evidence="2">ER-17-0199</strain>
        <tissue evidence="2">Blubber</tissue>
    </source>
</reference>
<dbReference type="AlphaFoldDB" id="A0AB34HP85"/>
<name>A0AB34HP85_ESCRO</name>
<gene>
    <name evidence="2" type="ORF">J1605_000269</name>
</gene>
<feature type="compositionally biased region" description="Basic and acidic residues" evidence="1">
    <location>
        <begin position="84"/>
        <end position="107"/>
    </location>
</feature>
<accession>A0AB34HP85</accession>
<feature type="compositionally biased region" description="Low complexity" evidence="1">
    <location>
        <begin position="59"/>
        <end position="75"/>
    </location>
</feature>
<proteinExistence type="predicted"/>
<feature type="compositionally biased region" description="Low complexity" evidence="1">
    <location>
        <begin position="30"/>
        <end position="44"/>
    </location>
</feature>
<protein>
    <submittedName>
        <fullName evidence="2">Uncharacterized protein</fullName>
    </submittedName>
</protein>
<dbReference type="EMBL" id="JAIQCJ010001016">
    <property type="protein sequence ID" value="KAJ8793274.1"/>
    <property type="molecule type" value="Genomic_DNA"/>
</dbReference>
<sequence>MQHSDQQNGQNGESGGKSEGWKMLPKARPHSAGPAAGHGAQPPAETLWAPSRCSSPPVQGEGMAGAANQGAQEQGRPVRQNVTEVRDRDSADITRDEERKAQDTRSK</sequence>
<comment type="caution">
    <text evidence="2">The sequence shown here is derived from an EMBL/GenBank/DDBJ whole genome shotgun (WGS) entry which is preliminary data.</text>
</comment>
<evidence type="ECO:0000313" key="2">
    <source>
        <dbReference type="EMBL" id="KAJ8793274.1"/>
    </source>
</evidence>
<feature type="region of interest" description="Disordered" evidence="1">
    <location>
        <begin position="1"/>
        <end position="107"/>
    </location>
</feature>
<feature type="compositionally biased region" description="Polar residues" evidence="1">
    <location>
        <begin position="1"/>
        <end position="11"/>
    </location>
</feature>
<evidence type="ECO:0000313" key="3">
    <source>
        <dbReference type="Proteomes" id="UP001159641"/>
    </source>
</evidence>
<organism evidence="2 3">
    <name type="scientific">Eschrichtius robustus</name>
    <name type="common">California gray whale</name>
    <name type="synonym">Eschrichtius gibbosus</name>
    <dbReference type="NCBI Taxonomy" id="9764"/>
    <lineage>
        <taxon>Eukaryota</taxon>
        <taxon>Metazoa</taxon>
        <taxon>Chordata</taxon>
        <taxon>Craniata</taxon>
        <taxon>Vertebrata</taxon>
        <taxon>Euteleostomi</taxon>
        <taxon>Mammalia</taxon>
        <taxon>Eutheria</taxon>
        <taxon>Laurasiatheria</taxon>
        <taxon>Artiodactyla</taxon>
        <taxon>Whippomorpha</taxon>
        <taxon>Cetacea</taxon>
        <taxon>Mysticeti</taxon>
        <taxon>Eschrichtiidae</taxon>
        <taxon>Eschrichtius</taxon>
    </lineage>
</organism>
<keyword evidence="3" id="KW-1185">Reference proteome</keyword>
<dbReference type="Proteomes" id="UP001159641">
    <property type="component" value="Unassembled WGS sequence"/>
</dbReference>
<evidence type="ECO:0000256" key="1">
    <source>
        <dbReference type="SAM" id="MobiDB-lite"/>
    </source>
</evidence>